<dbReference type="InterPro" id="IPR049470">
    <property type="entry name" value="TRM61_C"/>
</dbReference>
<accession>A0A6J5Z7R9</accession>
<evidence type="ECO:0000313" key="6">
    <source>
        <dbReference type="EMBL" id="CAB4335633.1"/>
    </source>
</evidence>
<evidence type="ECO:0000313" key="8">
    <source>
        <dbReference type="EMBL" id="CAB4713808.1"/>
    </source>
</evidence>
<dbReference type="FunFam" id="3.40.50.150:FF:000019">
    <property type="entry name" value="tRNA (adenine(58)-N(1))-methyltransferase TrmI"/>
    <property type="match status" value="1"/>
</dbReference>
<dbReference type="GO" id="GO:0160107">
    <property type="term" value="F:tRNA (adenine(58)-N1)-methyltransferase activity"/>
    <property type="evidence" value="ECO:0007669"/>
    <property type="project" value="InterPro"/>
</dbReference>
<dbReference type="PANTHER" id="PTHR12133">
    <property type="entry name" value="TRNA (ADENINE(58)-N(1))-METHYLTRANSFERASE"/>
    <property type="match status" value="1"/>
</dbReference>
<evidence type="ECO:0000313" key="9">
    <source>
        <dbReference type="EMBL" id="CAB4741850.1"/>
    </source>
</evidence>
<evidence type="ECO:0000256" key="1">
    <source>
        <dbReference type="ARBA" id="ARBA00022603"/>
    </source>
</evidence>
<dbReference type="AlphaFoldDB" id="A0A6J5Z7R9"/>
<dbReference type="Pfam" id="PF14801">
    <property type="entry name" value="TrmI-like_N"/>
    <property type="match status" value="1"/>
</dbReference>
<dbReference type="PANTHER" id="PTHR12133:SF1">
    <property type="entry name" value="TRNA (ADENINE(58)-N(1))-METHYLTRANSFERASE, MITOCHONDRIAL"/>
    <property type="match status" value="1"/>
</dbReference>
<reference evidence="6" key="1">
    <citation type="submission" date="2020-05" db="EMBL/GenBank/DDBJ databases">
        <authorList>
            <person name="Chiriac C."/>
            <person name="Salcher M."/>
            <person name="Ghai R."/>
            <person name="Kavagutti S V."/>
        </authorList>
    </citation>
    <scope>NUCLEOTIDE SEQUENCE</scope>
</reference>
<dbReference type="GO" id="GO:0031515">
    <property type="term" value="C:tRNA (m1A) methyltransferase complex"/>
    <property type="evidence" value="ECO:0007669"/>
    <property type="project" value="InterPro"/>
</dbReference>
<evidence type="ECO:0000313" key="10">
    <source>
        <dbReference type="EMBL" id="CAB4811400.1"/>
    </source>
</evidence>
<dbReference type="EMBL" id="CAESAD010000002">
    <property type="protein sequence ID" value="CAB4335633.1"/>
    <property type="molecule type" value="Genomic_DNA"/>
</dbReference>
<sequence length="304" mass="33170">MESVEVVSTARAAQFAAGDRVQLTDTKSRKHTILLELGKEFHTNHGSIKHDELIGLSEGSIVTSSGNMVYLALRPLLLDFVLSMPRGAAVVYPKDAAAIVGLADIYPGSVVVEAGVGSGALTCSLLRAVGEHGYVYSFERREDFAKIAQKNVKNFFGDTPTNWQVTLGDLQEKVTQLPEASVDRIVLDMLAPWETIDSIAGVLRPGGVVIAYVATTTQMSRFVEDLRTDKRWTNPEGQELIQRPWHLEGLAVRPNHRMQGHTGFLVTARRLAPGVVLPTRRIRPTKGQLDTVAELSSEAGEESS</sequence>
<keyword evidence="2" id="KW-0808">Transferase</keyword>
<evidence type="ECO:0000256" key="4">
    <source>
        <dbReference type="ARBA" id="ARBA00022694"/>
    </source>
</evidence>
<dbReference type="EMBL" id="CAEZYC010000065">
    <property type="protein sequence ID" value="CAB4713808.1"/>
    <property type="molecule type" value="Genomic_DNA"/>
</dbReference>
<keyword evidence="1" id="KW-0489">Methyltransferase</keyword>
<dbReference type="CDD" id="cd02440">
    <property type="entry name" value="AdoMet_MTases"/>
    <property type="match status" value="1"/>
</dbReference>
<proteinExistence type="predicted"/>
<gene>
    <name evidence="8" type="ORF">UFOPK2648_01050</name>
    <name evidence="9" type="ORF">UFOPK2824_00198</name>
    <name evidence="10" type="ORF">UFOPK3037_01330</name>
    <name evidence="7" type="ORF">UFOPK3406_00856</name>
    <name evidence="6" type="ORF">UFOPK3925_00558</name>
    <name evidence="11" type="ORF">UFOPK4097_00364</name>
</gene>
<dbReference type="PIRSF" id="PIRSF017269">
    <property type="entry name" value="GCD14"/>
    <property type="match status" value="1"/>
</dbReference>
<evidence type="ECO:0000256" key="3">
    <source>
        <dbReference type="ARBA" id="ARBA00022691"/>
    </source>
</evidence>
<dbReference type="EMBL" id="CAFAAO010000021">
    <property type="protein sequence ID" value="CAB4811400.1"/>
    <property type="molecule type" value="Genomic_DNA"/>
</dbReference>
<keyword evidence="4" id="KW-0819">tRNA processing</keyword>
<dbReference type="PROSITE" id="PS51620">
    <property type="entry name" value="SAM_TRM61"/>
    <property type="match status" value="1"/>
</dbReference>
<evidence type="ECO:0000313" key="7">
    <source>
        <dbReference type="EMBL" id="CAB4339342.1"/>
    </source>
</evidence>
<dbReference type="Gene3D" id="3.40.50.150">
    <property type="entry name" value="Vaccinia Virus protein VP39"/>
    <property type="match status" value="1"/>
</dbReference>
<dbReference type="EMBL" id="CAESAI010000018">
    <property type="protein sequence ID" value="CAB4339342.1"/>
    <property type="molecule type" value="Genomic_DNA"/>
</dbReference>
<dbReference type="EMBL" id="CAFBPK010000003">
    <property type="protein sequence ID" value="CAB5011796.1"/>
    <property type="molecule type" value="Genomic_DNA"/>
</dbReference>
<evidence type="ECO:0000313" key="11">
    <source>
        <dbReference type="EMBL" id="CAB5011796.1"/>
    </source>
</evidence>
<dbReference type="GO" id="GO:0030488">
    <property type="term" value="P:tRNA methylation"/>
    <property type="evidence" value="ECO:0007669"/>
    <property type="project" value="InterPro"/>
</dbReference>
<keyword evidence="3" id="KW-0949">S-adenosyl-L-methionine</keyword>
<feature type="domain" description="tRNA (adenine(58)-N(1))-methyltransferase catalytic subunit TRM61 C-terminal" evidence="5">
    <location>
        <begin position="82"/>
        <end position="245"/>
    </location>
</feature>
<dbReference type="InterPro" id="IPR029063">
    <property type="entry name" value="SAM-dependent_MTases_sf"/>
</dbReference>
<evidence type="ECO:0000259" key="5">
    <source>
        <dbReference type="Pfam" id="PF08704"/>
    </source>
</evidence>
<organism evidence="6">
    <name type="scientific">freshwater metagenome</name>
    <dbReference type="NCBI Taxonomy" id="449393"/>
    <lineage>
        <taxon>unclassified sequences</taxon>
        <taxon>metagenomes</taxon>
        <taxon>ecological metagenomes</taxon>
    </lineage>
</organism>
<dbReference type="SUPFAM" id="SSF53335">
    <property type="entry name" value="S-adenosyl-L-methionine-dependent methyltransferases"/>
    <property type="match status" value="1"/>
</dbReference>
<dbReference type="InterPro" id="IPR014816">
    <property type="entry name" value="tRNA_MeTrfase_Gcd14"/>
</dbReference>
<protein>
    <submittedName>
        <fullName evidence="6">Unannotated protein</fullName>
    </submittedName>
</protein>
<evidence type="ECO:0000256" key="2">
    <source>
        <dbReference type="ARBA" id="ARBA00022679"/>
    </source>
</evidence>
<dbReference type="Pfam" id="PF08704">
    <property type="entry name" value="GCD14"/>
    <property type="match status" value="1"/>
</dbReference>
<dbReference type="EMBL" id="CAEZZD010000016">
    <property type="protein sequence ID" value="CAB4741850.1"/>
    <property type="molecule type" value="Genomic_DNA"/>
</dbReference>
<dbReference type="Gene3D" id="3.10.330.20">
    <property type="match status" value="1"/>
</dbReference>
<name>A0A6J5Z7R9_9ZZZZ</name>